<accession>A0A836LJY7</accession>
<dbReference type="Proteomes" id="UP000674318">
    <property type="component" value="Unassembled WGS sequence"/>
</dbReference>
<dbReference type="OrthoDB" id="263268at2759"/>
<protein>
    <submittedName>
        <fullName evidence="2">Uncharacterized protein</fullName>
    </submittedName>
</protein>
<feature type="region of interest" description="Disordered" evidence="1">
    <location>
        <begin position="60"/>
        <end position="96"/>
    </location>
</feature>
<sequence length="240" mass="26030">MVSVASMQAAVQAFTHQHQTEMTSLQQEVNRMKAVLAEVLQCHPSFSPSEGAALKAIVPRVKSTPSSDNGGGRNSYHRRSSSYFSSGDSRTRSPSIALPAPCAGMLGMPSVETAGALAGSVDNKPAPLQHTAPPRCSRTVPRHSCSYDSDIADLVCATAAASDDPAAAFTRLERRSDSIRSVSPLDEERSRRSTSLQQHVSSPIALLQPSSEGCERHRHRHRQLQQDEHTRLREALLQKL</sequence>
<dbReference type="GeneID" id="94292484"/>
<evidence type="ECO:0000313" key="2">
    <source>
        <dbReference type="EMBL" id="KAG5510956.1"/>
    </source>
</evidence>
<dbReference type="AlphaFoldDB" id="A0A836LJY7"/>
<dbReference type="KEGG" id="phet:94292484"/>
<feature type="region of interest" description="Disordered" evidence="1">
    <location>
        <begin position="209"/>
        <end position="228"/>
    </location>
</feature>
<dbReference type="RefSeq" id="XP_067759428.1">
    <property type="nucleotide sequence ID" value="XM_067902407.1"/>
</dbReference>
<comment type="caution">
    <text evidence="2">The sequence shown here is derived from an EMBL/GenBank/DDBJ whole genome shotgun (WGS) entry which is preliminary data.</text>
</comment>
<keyword evidence="3" id="KW-1185">Reference proteome</keyword>
<reference evidence="2 3" key="1">
    <citation type="submission" date="2021-02" db="EMBL/GenBank/DDBJ databases">
        <title>Porcisia hertigi Genome sequencing and assembly.</title>
        <authorList>
            <person name="Almutairi H."/>
            <person name="Gatherer D."/>
        </authorList>
    </citation>
    <scope>NUCLEOTIDE SEQUENCE [LARGE SCALE GENOMIC DNA]</scope>
    <source>
        <strain evidence="2 3">C119</strain>
    </source>
</reference>
<feature type="region of interest" description="Disordered" evidence="1">
    <location>
        <begin position="118"/>
        <end position="142"/>
    </location>
</feature>
<proteinExistence type="predicted"/>
<dbReference type="EMBL" id="JAFJZO010000007">
    <property type="protein sequence ID" value="KAG5510956.1"/>
    <property type="molecule type" value="Genomic_DNA"/>
</dbReference>
<organism evidence="2 3">
    <name type="scientific">Porcisia hertigi</name>
    <dbReference type="NCBI Taxonomy" id="2761500"/>
    <lineage>
        <taxon>Eukaryota</taxon>
        <taxon>Discoba</taxon>
        <taxon>Euglenozoa</taxon>
        <taxon>Kinetoplastea</taxon>
        <taxon>Metakinetoplastina</taxon>
        <taxon>Trypanosomatida</taxon>
        <taxon>Trypanosomatidae</taxon>
        <taxon>Leishmaniinae</taxon>
        <taxon>Porcisia</taxon>
    </lineage>
</organism>
<evidence type="ECO:0000256" key="1">
    <source>
        <dbReference type="SAM" id="MobiDB-lite"/>
    </source>
</evidence>
<name>A0A836LJY7_9TRYP</name>
<feature type="region of interest" description="Disordered" evidence="1">
    <location>
        <begin position="177"/>
        <end position="202"/>
    </location>
</feature>
<evidence type="ECO:0000313" key="3">
    <source>
        <dbReference type="Proteomes" id="UP000674318"/>
    </source>
</evidence>
<gene>
    <name evidence="2" type="ORF">JKF63_06457</name>
</gene>